<feature type="domain" description="Peptidase M12A" evidence="10">
    <location>
        <begin position="16"/>
        <end position="234"/>
    </location>
</feature>
<proteinExistence type="predicted"/>
<feature type="binding site" evidence="8">
    <location>
        <position position="126"/>
    </location>
    <ligand>
        <name>Zn(2+)</name>
        <dbReference type="ChEBI" id="CHEBI:29105"/>
        <note>catalytic</note>
    </ligand>
</feature>
<dbReference type="InterPro" id="IPR024079">
    <property type="entry name" value="MetalloPept_cat_dom_sf"/>
</dbReference>
<dbReference type="PRINTS" id="PR00480">
    <property type="entry name" value="ASTACIN"/>
</dbReference>
<comment type="caution">
    <text evidence="12">The sequence shown here is derived from an EMBL/GenBank/DDBJ whole genome shotgun (WGS) entry which is preliminary data.</text>
</comment>
<keyword evidence="4 8" id="KW-0378">Hydrolase</keyword>
<dbReference type="Proteomes" id="UP000285301">
    <property type="component" value="Unassembled WGS sequence"/>
</dbReference>
<comment type="function">
    <text evidence="7">Zinc metalloprotease. Provoques deadhesion of endothelial cells from cell cultures, and also degradation of fibronectin, fibrinogen and gelatin in vitro. Its role in the venom is not fully understood but it might act as a spreading factor that facilitates diffusion of other venom toxins. Alternatively, it might be involved in the proteolytic processing of other venom toxins or it might play a role in extra-oral digestion of prey.</text>
</comment>
<evidence type="ECO:0000256" key="6">
    <source>
        <dbReference type="ARBA" id="ARBA00023049"/>
    </source>
</evidence>
<sequence length="571" mass="67530">LGLNSVKFAEDKLERSFLPYSVKRHHQRPFRPLKMENGKILIEYYLEGNGWNSLMRYELARALFKISKYACFVFAPMNGVEVKKYEFHFLYSTEEPKCYSQLPVNYFEELKIVIGGCVTMYSNYLHESMHAMGFYHEHQRPDAAKYVKVDTDRLTEEQYANDFEPLEDDWIDFNVTNPFKYDYKSILHYCSEDIPWYAFLTTPLITKANGDAIDCPEDLSEIDKQELDYFYSCQKVEEYYKALTKIDPETICYQPYEEKLEHERFFIQVCVSEKLVNLTFCKAPLNSTFEQLFTCDNCYSHIYQTYHKQTFEDRNLRLTSDIIGESHWHLNFGNTPSKYNPDVVRNFYLNFNHYLHLGNSRQSYKINPLNVNLQRTYELPIISVNSSHICIAFNYKMWGNGNASLEIGLKIIDIGFKSPYKPIALFEYKKDEPEYPEYKVAIVYQNIGNNKRVQFNFAGEIDAGANIAIDNITVFRCEEGPYVYNRTFVPKNIVQNYFYRNSNHYHQTDTEDKLLHNPVSRYCCELISKTMGSRINYEQCIKWMAEIIDDCETFSEKAKTSEYYKQCCLRI</sequence>
<evidence type="ECO:0000256" key="8">
    <source>
        <dbReference type="PROSITE-ProRule" id="PRU01211"/>
    </source>
</evidence>
<reference evidence="12" key="2">
    <citation type="submission" date="2018-11" db="EMBL/GenBank/DDBJ databases">
        <title>Trombidioid mite genomics.</title>
        <authorList>
            <person name="Dong X."/>
        </authorList>
    </citation>
    <scope>NUCLEOTIDE SEQUENCE</scope>
    <source>
        <strain evidence="12">UoL-WK</strain>
    </source>
</reference>
<evidence type="ECO:0000313" key="11">
    <source>
        <dbReference type="EMBL" id="RWR99965.1"/>
    </source>
</evidence>
<evidence type="ECO:0000256" key="1">
    <source>
        <dbReference type="ARBA" id="ARBA00011245"/>
    </source>
</evidence>
<dbReference type="Pfam" id="PF01400">
    <property type="entry name" value="Astacin"/>
    <property type="match status" value="1"/>
</dbReference>
<dbReference type="PANTHER" id="PTHR10127">
    <property type="entry name" value="DISCOIDIN, CUB, EGF, LAMININ , AND ZINC METALLOPROTEASE DOMAIN CONTAINING"/>
    <property type="match status" value="1"/>
</dbReference>
<dbReference type="PROSITE" id="PS51864">
    <property type="entry name" value="ASTACIN"/>
    <property type="match status" value="1"/>
</dbReference>
<accession>A0A3S3PCQ3</accession>
<comment type="subunit">
    <text evidence="1">Monomer.</text>
</comment>
<dbReference type="EC" id="3.4.24.-" evidence="9"/>
<evidence type="ECO:0000256" key="3">
    <source>
        <dbReference type="ARBA" id="ARBA00022723"/>
    </source>
</evidence>
<feature type="binding site" evidence="8">
    <location>
        <position position="136"/>
    </location>
    <ligand>
        <name>Zn(2+)</name>
        <dbReference type="ChEBI" id="CHEBI:29105"/>
        <note>catalytic</note>
    </ligand>
</feature>
<gene>
    <name evidence="11" type="ORF">B4U79_16951</name>
    <name evidence="12" type="ORF">B4U79_17667</name>
</gene>
<keyword evidence="5 8" id="KW-0862">Zinc</keyword>
<dbReference type="AlphaFoldDB" id="A0A3S3PCQ3"/>
<name>A0A3S3PCQ3_9ACAR</name>
<dbReference type="EMBL" id="NCKU01002342">
    <property type="protein sequence ID" value="RWS09796.1"/>
    <property type="molecule type" value="Genomic_DNA"/>
</dbReference>
<evidence type="ECO:0000259" key="10">
    <source>
        <dbReference type="PROSITE" id="PS51864"/>
    </source>
</evidence>
<evidence type="ECO:0000256" key="7">
    <source>
        <dbReference type="ARBA" id="ARBA00025529"/>
    </source>
</evidence>
<dbReference type="EMBL" id="NCKU01012861">
    <property type="protein sequence ID" value="RWR99965.1"/>
    <property type="molecule type" value="Genomic_DNA"/>
</dbReference>
<evidence type="ECO:0000313" key="13">
    <source>
        <dbReference type="Proteomes" id="UP000285301"/>
    </source>
</evidence>
<dbReference type="SMART" id="SM00235">
    <property type="entry name" value="ZnMc"/>
    <property type="match status" value="1"/>
</dbReference>
<evidence type="ECO:0000313" key="12">
    <source>
        <dbReference type="EMBL" id="RWS09796.1"/>
    </source>
</evidence>
<evidence type="ECO:0000256" key="2">
    <source>
        <dbReference type="ARBA" id="ARBA00022670"/>
    </source>
</evidence>
<dbReference type="GO" id="GO:0008270">
    <property type="term" value="F:zinc ion binding"/>
    <property type="evidence" value="ECO:0007669"/>
    <property type="project" value="UniProtKB-UniRule"/>
</dbReference>
<dbReference type="InterPro" id="IPR001506">
    <property type="entry name" value="Peptidase_M12A"/>
</dbReference>
<organism evidence="12 13">
    <name type="scientific">Dinothrombium tinctorium</name>
    <dbReference type="NCBI Taxonomy" id="1965070"/>
    <lineage>
        <taxon>Eukaryota</taxon>
        <taxon>Metazoa</taxon>
        <taxon>Ecdysozoa</taxon>
        <taxon>Arthropoda</taxon>
        <taxon>Chelicerata</taxon>
        <taxon>Arachnida</taxon>
        <taxon>Acari</taxon>
        <taxon>Acariformes</taxon>
        <taxon>Trombidiformes</taxon>
        <taxon>Prostigmata</taxon>
        <taxon>Anystina</taxon>
        <taxon>Parasitengona</taxon>
        <taxon>Trombidioidea</taxon>
        <taxon>Trombidiidae</taxon>
        <taxon>Dinothrombium</taxon>
    </lineage>
</organism>
<protein>
    <recommendedName>
        <fullName evidence="9">Metalloendopeptidase</fullName>
        <ecNumber evidence="9">3.4.24.-</ecNumber>
    </recommendedName>
</protein>
<comment type="caution">
    <text evidence="8">Lacks conserved residue(s) required for the propagation of feature annotation.</text>
</comment>
<dbReference type="PANTHER" id="PTHR10127:SF780">
    <property type="entry name" value="METALLOENDOPEPTIDASE"/>
    <property type="match status" value="1"/>
</dbReference>
<feature type="non-terminal residue" evidence="12">
    <location>
        <position position="1"/>
    </location>
</feature>
<comment type="cofactor">
    <cofactor evidence="8 9">
        <name>Zn(2+)</name>
        <dbReference type="ChEBI" id="CHEBI:29105"/>
    </cofactor>
    <text evidence="8 9">Binds 1 zinc ion per subunit.</text>
</comment>
<dbReference type="SUPFAM" id="SSF55486">
    <property type="entry name" value="Metalloproteases ('zincins'), catalytic domain"/>
    <property type="match status" value="1"/>
</dbReference>
<feature type="binding site" evidence="8">
    <location>
        <position position="130"/>
    </location>
    <ligand>
        <name>Zn(2+)</name>
        <dbReference type="ChEBI" id="CHEBI:29105"/>
        <note>catalytic</note>
    </ligand>
</feature>
<reference evidence="12 13" key="1">
    <citation type="journal article" date="2018" name="Gigascience">
        <title>Genomes of trombidid mites reveal novel predicted allergens and laterally-transferred genes associated with secondary metabolism.</title>
        <authorList>
            <person name="Dong X."/>
            <person name="Chaisiri K."/>
            <person name="Xia D."/>
            <person name="Armstrong S.D."/>
            <person name="Fang Y."/>
            <person name="Donnelly M.J."/>
            <person name="Kadowaki T."/>
            <person name="McGarry J.W."/>
            <person name="Darby A.C."/>
            <person name="Makepeace B.L."/>
        </authorList>
    </citation>
    <scope>NUCLEOTIDE SEQUENCE [LARGE SCALE GENOMIC DNA]</scope>
    <source>
        <strain evidence="12">UoL-WK</strain>
    </source>
</reference>
<keyword evidence="2 8" id="KW-0645">Protease</keyword>
<dbReference type="InterPro" id="IPR006026">
    <property type="entry name" value="Peptidase_Metallo"/>
</dbReference>
<dbReference type="OrthoDB" id="291007at2759"/>
<keyword evidence="13" id="KW-1185">Reference proteome</keyword>
<evidence type="ECO:0000256" key="4">
    <source>
        <dbReference type="ARBA" id="ARBA00022801"/>
    </source>
</evidence>
<dbReference type="Gene3D" id="2.60.120.200">
    <property type="match status" value="1"/>
</dbReference>
<keyword evidence="3 8" id="KW-0479">Metal-binding</keyword>
<evidence type="ECO:0000256" key="5">
    <source>
        <dbReference type="ARBA" id="ARBA00022833"/>
    </source>
</evidence>
<dbReference type="GO" id="GO:0006508">
    <property type="term" value="P:proteolysis"/>
    <property type="evidence" value="ECO:0007669"/>
    <property type="project" value="UniProtKB-KW"/>
</dbReference>
<dbReference type="GO" id="GO:0004222">
    <property type="term" value="F:metalloendopeptidase activity"/>
    <property type="evidence" value="ECO:0007669"/>
    <property type="project" value="UniProtKB-UniRule"/>
</dbReference>
<evidence type="ECO:0000256" key="9">
    <source>
        <dbReference type="RuleBase" id="RU361183"/>
    </source>
</evidence>
<feature type="active site" evidence="8">
    <location>
        <position position="127"/>
    </location>
</feature>
<dbReference type="Gene3D" id="3.40.390.10">
    <property type="entry name" value="Collagenase (Catalytic Domain)"/>
    <property type="match status" value="1"/>
</dbReference>
<dbReference type="STRING" id="1965070.A0A3S3PCQ3"/>
<keyword evidence="6 8" id="KW-0482">Metalloprotease</keyword>